<dbReference type="InterPro" id="IPR002156">
    <property type="entry name" value="RNaseH_domain"/>
</dbReference>
<protein>
    <submittedName>
        <fullName evidence="2">Ribonuclease H</fullName>
        <ecNumber evidence="2">3.1.26.4</ecNumber>
    </submittedName>
</protein>
<dbReference type="Proteomes" id="UP000095492">
    <property type="component" value="Unassembled WGS sequence"/>
</dbReference>
<dbReference type="InterPro" id="IPR012337">
    <property type="entry name" value="RNaseH-like_sf"/>
</dbReference>
<name>A0A173UM21_EUBRA</name>
<dbReference type="InterPro" id="IPR036397">
    <property type="entry name" value="RNaseH_sf"/>
</dbReference>
<evidence type="ECO:0000313" key="2">
    <source>
        <dbReference type="EMBL" id="CUN16072.1"/>
    </source>
</evidence>
<dbReference type="PROSITE" id="PS50879">
    <property type="entry name" value="RNASE_H_1"/>
    <property type="match status" value="1"/>
</dbReference>
<dbReference type="GO" id="GO:0004523">
    <property type="term" value="F:RNA-DNA hybrid ribonuclease activity"/>
    <property type="evidence" value="ECO:0007669"/>
    <property type="project" value="UniProtKB-EC"/>
</dbReference>
<dbReference type="Gene3D" id="3.30.420.10">
    <property type="entry name" value="Ribonuclease H-like superfamily/Ribonuclease H"/>
    <property type="match status" value="1"/>
</dbReference>
<reference evidence="2 3" key="1">
    <citation type="submission" date="2015-09" db="EMBL/GenBank/DDBJ databases">
        <authorList>
            <consortium name="Pathogen Informatics"/>
        </authorList>
    </citation>
    <scope>NUCLEOTIDE SEQUENCE [LARGE SCALE GENOMIC DNA]</scope>
    <source>
        <strain evidence="2 3">2789STDY5608891</strain>
    </source>
</reference>
<dbReference type="OrthoDB" id="1957805at2"/>
<dbReference type="GeneID" id="97391203"/>
<dbReference type="GO" id="GO:0003676">
    <property type="term" value="F:nucleic acid binding"/>
    <property type="evidence" value="ECO:0007669"/>
    <property type="project" value="InterPro"/>
</dbReference>
<evidence type="ECO:0000259" key="1">
    <source>
        <dbReference type="PROSITE" id="PS50879"/>
    </source>
</evidence>
<dbReference type="STRING" id="39490.ERS852448_02141"/>
<accession>A0A173UM21</accession>
<feature type="domain" description="RNase H type-1" evidence="1">
    <location>
        <begin position="1"/>
        <end position="155"/>
    </location>
</feature>
<dbReference type="Pfam" id="PF00075">
    <property type="entry name" value="RNase_H"/>
    <property type="match status" value="1"/>
</dbReference>
<dbReference type="EMBL" id="CYYA01000015">
    <property type="protein sequence ID" value="CUN16072.1"/>
    <property type="molecule type" value="Genomic_DNA"/>
</dbReference>
<dbReference type="SUPFAM" id="SSF53098">
    <property type="entry name" value="Ribonuclease H-like"/>
    <property type="match status" value="1"/>
</dbReference>
<keyword evidence="2" id="KW-0378">Hydrolase</keyword>
<sequence>MMEVSLYIDVSGKRIKPGKASFCYVLEYISPAGNTYTKSEIGCMEASGNRLVLSAVIRALRHLKPGCCVTIYTDLHYLESALMLGWLQEWKTDGWTRSDGKEIKNRDLWEQIEQQTKIHNLQVKYTCKSPYTAWMQNEMKNADLEIGQYKELKGQ</sequence>
<proteinExistence type="predicted"/>
<dbReference type="EC" id="3.1.26.4" evidence="2"/>
<dbReference type="AlphaFoldDB" id="A0A173UM21"/>
<evidence type="ECO:0000313" key="3">
    <source>
        <dbReference type="Proteomes" id="UP000095492"/>
    </source>
</evidence>
<organism evidence="2 3">
    <name type="scientific">Eubacterium ramulus</name>
    <dbReference type="NCBI Taxonomy" id="39490"/>
    <lineage>
        <taxon>Bacteria</taxon>
        <taxon>Bacillati</taxon>
        <taxon>Bacillota</taxon>
        <taxon>Clostridia</taxon>
        <taxon>Eubacteriales</taxon>
        <taxon>Eubacteriaceae</taxon>
        <taxon>Eubacterium</taxon>
    </lineage>
</organism>
<dbReference type="RefSeq" id="WP_055290519.1">
    <property type="nucleotide sequence ID" value="NZ_CP173382.1"/>
</dbReference>
<gene>
    <name evidence="2" type="primary">rnhA_2</name>
    <name evidence="2" type="ORF">ERS852448_02141</name>
</gene>